<organism evidence="6 7">
    <name type="scientific">Magnetospirillum sulfuroxidans</name>
    <dbReference type="NCBI Taxonomy" id="611300"/>
    <lineage>
        <taxon>Bacteria</taxon>
        <taxon>Pseudomonadati</taxon>
        <taxon>Pseudomonadota</taxon>
        <taxon>Alphaproteobacteria</taxon>
        <taxon>Rhodospirillales</taxon>
        <taxon>Rhodospirillaceae</taxon>
        <taxon>Magnetospirillum</taxon>
    </lineage>
</organism>
<keyword evidence="2" id="KW-0805">Transcription regulation</keyword>
<dbReference type="PANTHER" id="PTHR30126:SF39">
    <property type="entry name" value="HTH-TYPE TRANSCRIPTIONAL REGULATOR CYSL"/>
    <property type="match status" value="1"/>
</dbReference>
<comment type="caution">
    <text evidence="6">The sequence shown here is derived from an EMBL/GenBank/DDBJ whole genome shotgun (WGS) entry which is preliminary data.</text>
</comment>
<proteinExistence type="inferred from homology"/>
<evidence type="ECO:0000313" key="7">
    <source>
        <dbReference type="Proteomes" id="UP000680714"/>
    </source>
</evidence>
<accession>A0ABS5IG60</accession>
<gene>
    <name evidence="6" type="ORF">KEC16_16990</name>
</gene>
<dbReference type="InterPro" id="IPR036390">
    <property type="entry name" value="WH_DNA-bd_sf"/>
</dbReference>
<evidence type="ECO:0000259" key="5">
    <source>
        <dbReference type="PROSITE" id="PS50931"/>
    </source>
</evidence>
<dbReference type="Proteomes" id="UP000680714">
    <property type="component" value="Unassembled WGS sequence"/>
</dbReference>
<dbReference type="PANTHER" id="PTHR30126">
    <property type="entry name" value="HTH-TYPE TRANSCRIPTIONAL REGULATOR"/>
    <property type="match status" value="1"/>
</dbReference>
<dbReference type="Gene3D" id="3.40.190.290">
    <property type="match status" value="1"/>
</dbReference>
<name>A0ABS5IG60_9PROT</name>
<dbReference type="SUPFAM" id="SSF46785">
    <property type="entry name" value="Winged helix' DNA-binding domain"/>
    <property type="match status" value="1"/>
</dbReference>
<dbReference type="EMBL" id="JAGTUF010000023">
    <property type="protein sequence ID" value="MBR9973424.1"/>
    <property type="molecule type" value="Genomic_DNA"/>
</dbReference>
<keyword evidence="7" id="KW-1185">Reference proteome</keyword>
<evidence type="ECO:0000256" key="3">
    <source>
        <dbReference type="ARBA" id="ARBA00023125"/>
    </source>
</evidence>
<comment type="similarity">
    <text evidence="1">Belongs to the LysR transcriptional regulatory family.</text>
</comment>
<reference evidence="6 7" key="1">
    <citation type="submission" date="2021-04" db="EMBL/GenBank/DDBJ databases">
        <title>Magnetospirillum sulfuroxidans sp. nov., a facultative chemolithoautotrophic sulfur-oxidizing alphaproteobacterium isolated from freshwater sediment and proposals for Paramagetospirillum gen. nov., and Magnetospirillaceae fam. nov.</title>
        <authorList>
            <person name="Koziaeva V."/>
            <person name="Geelhoed J.S."/>
            <person name="Sorokin D.Y."/>
            <person name="Grouzdev D.S."/>
        </authorList>
    </citation>
    <scope>NUCLEOTIDE SEQUENCE [LARGE SCALE GENOMIC DNA]</scope>
    <source>
        <strain evidence="6 7">J10</strain>
    </source>
</reference>
<dbReference type="Pfam" id="PF00126">
    <property type="entry name" value="HTH_1"/>
    <property type="match status" value="1"/>
</dbReference>
<sequence length="293" mass="31263">MNLHHLRVFHAAAQAGGITAGAARLNLSQPAASREIKELEIRLGVTLLDRSSRGLSLTEAGRDLLDYARRIFALEQAAEARLRDLAGLEGGRLLLGASNTIGNHLLPPLLARFAALYPGIEITLLVSNSQQVRQRLDDDQLNLGFVEGPAVGEDVNHRAIGHDRIIAVATIGHPLTLAGTLSATDLADRVAVAREPGSGTRASIDEAYAVLGQTYRPAITVGTAEALKNLLLAGGMAWVPRLSVLPELRSGRLVELAVADLVIERPLTMIWRKGRTLAPAARAFADLVCEDGQ</sequence>
<dbReference type="SUPFAM" id="SSF53850">
    <property type="entry name" value="Periplasmic binding protein-like II"/>
    <property type="match status" value="1"/>
</dbReference>
<dbReference type="InterPro" id="IPR036388">
    <property type="entry name" value="WH-like_DNA-bd_sf"/>
</dbReference>
<evidence type="ECO:0000256" key="4">
    <source>
        <dbReference type="ARBA" id="ARBA00023163"/>
    </source>
</evidence>
<dbReference type="RefSeq" id="WP_211551141.1">
    <property type="nucleotide sequence ID" value="NZ_JAGTUF010000023.1"/>
</dbReference>
<evidence type="ECO:0000256" key="1">
    <source>
        <dbReference type="ARBA" id="ARBA00009437"/>
    </source>
</evidence>
<feature type="domain" description="HTH lysR-type" evidence="5">
    <location>
        <begin position="1"/>
        <end position="58"/>
    </location>
</feature>
<dbReference type="Gene3D" id="1.10.10.10">
    <property type="entry name" value="Winged helix-like DNA-binding domain superfamily/Winged helix DNA-binding domain"/>
    <property type="match status" value="1"/>
</dbReference>
<evidence type="ECO:0000256" key="2">
    <source>
        <dbReference type="ARBA" id="ARBA00023015"/>
    </source>
</evidence>
<protein>
    <submittedName>
        <fullName evidence="6">LysR family transcriptional regulator</fullName>
    </submittedName>
</protein>
<dbReference type="InterPro" id="IPR000847">
    <property type="entry name" value="LysR_HTH_N"/>
</dbReference>
<evidence type="ECO:0000313" key="6">
    <source>
        <dbReference type="EMBL" id="MBR9973424.1"/>
    </source>
</evidence>
<keyword evidence="4" id="KW-0804">Transcription</keyword>
<dbReference type="PROSITE" id="PS50931">
    <property type="entry name" value="HTH_LYSR"/>
    <property type="match status" value="1"/>
</dbReference>
<dbReference type="InterPro" id="IPR005119">
    <property type="entry name" value="LysR_subst-bd"/>
</dbReference>
<dbReference type="PRINTS" id="PR00039">
    <property type="entry name" value="HTHLYSR"/>
</dbReference>
<dbReference type="Pfam" id="PF03466">
    <property type="entry name" value="LysR_substrate"/>
    <property type="match status" value="1"/>
</dbReference>
<keyword evidence="3" id="KW-0238">DNA-binding</keyword>